<accession>A0A3E2H2F6</accession>
<dbReference type="AlphaFoldDB" id="A0A3E2H2F6"/>
<evidence type="ECO:0000313" key="1">
    <source>
        <dbReference type="EMBL" id="RFU27569.1"/>
    </source>
</evidence>
<sequence length="100" mass="11313">MKNSTSRPVILQDLGGKEQYVTRFGHTVTRIRLQCIQDIGDTYEPGTIRERVYQLGMSTIHQSDSIEEIAQLANMVMTDDIQVLEALEEAETAKKGEELE</sequence>
<keyword evidence="2" id="KW-1185">Reference proteome</keyword>
<feature type="non-terminal residue" evidence="1">
    <location>
        <position position="1"/>
    </location>
</feature>
<reference evidence="1 2" key="1">
    <citation type="submission" date="2018-05" db="EMBL/GenBank/DDBJ databases">
        <title>Draft genome sequence of Scytalidium lignicola DSM 105466, a ubiquitous saprotrophic fungus.</title>
        <authorList>
            <person name="Buettner E."/>
            <person name="Gebauer A.M."/>
            <person name="Hofrichter M."/>
            <person name="Liers C."/>
            <person name="Kellner H."/>
        </authorList>
    </citation>
    <scope>NUCLEOTIDE SEQUENCE [LARGE SCALE GENOMIC DNA]</scope>
    <source>
        <strain evidence="1 2">DSM 105466</strain>
    </source>
</reference>
<gene>
    <name evidence="1" type="ORF">B7463_g8767</name>
</gene>
<dbReference type="EMBL" id="NCSJ02000200">
    <property type="protein sequence ID" value="RFU27569.1"/>
    <property type="molecule type" value="Genomic_DNA"/>
</dbReference>
<name>A0A3E2H2F6_SCYLI</name>
<proteinExistence type="predicted"/>
<organism evidence="1 2">
    <name type="scientific">Scytalidium lignicola</name>
    <name type="common">Hyphomycete</name>
    <dbReference type="NCBI Taxonomy" id="5539"/>
    <lineage>
        <taxon>Eukaryota</taxon>
        <taxon>Fungi</taxon>
        <taxon>Dikarya</taxon>
        <taxon>Ascomycota</taxon>
        <taxon>Pezizomycotina</taxon>
        <taxon>Leotiomycetes</taxon>
        <taxon>Leotiomycetes incertae sedis</taxon>
        <taxon>Scytalidium</taxon>
    </lineage>
</organism>
<comment type="caution">
    <text evidence="1">The sequence shown here is derived from an EMBL/GenBank/DDBJ whole genome shotgun (WGS) entry which is preliminary data.</text>
</comment>
<dbReference type="Proteomes" id="UP000258309">
    <property type="component" value="Unassembled WGS sequence"/>
</dbReference>
<protein>
    <submittedName>
        <fullName evidence="1">Uncharacterized protein</fullName>
    </submittedName>
</protein>
<feature type="non-terminal residue" evidence="1">
    <location>
        <position position="100"/>
    </location>
</feature>
<evidence type="ECO:0000313" key="2">
    <source>
        <dbReference type="Proteomes" id="UP000258309"/>
    </source>
</evidence>